<dbReference type="InterPro" id="IPR032675">
    <property type="entry name" value="LRR_dom_sf"/>
</dbReference>
<dbReference type="Proteomes" id="UP000556026">
    <property type="component" value="Unassembled WGS sequence"/>
</dbReference>
<dbReference type="SUPFAM" id="SSF46565">
    <property type="entry name" value="Chaperone J-domain"/>
    <property type="match status" value="1"/>
</dbReference>
<accession>A0A6V8MJF2</accession>
<reference evidence="3" key="1">
    <citation type="submission" date="2020-06" db="EMBL/GenBank/DDBJ databases">
        <title>Draft genomic sequence of Geomonas sp. Red330.</title>
        <authorList>
            <person name="Itoh H."/>
            <person name="Zhenxing X."/>
            <person name="Ushijima N."/>
            <person name="Masuda Y."/>
            <person name="Shiratori Y."/>
            <person name="Senoo K."/>
        </authorList>
    </citation>
    <scope>NUCLEOTIDE SEQUENCE [LARGE SCALE GENOMIC DNA]</scope>
    <source>
        <strain evidence="3">Red330</strain>
    </source>
</reference>
<comment type="caution">
    <text evidence="2">The sequence shown here is derived from an EMBL/GenBank/DDBJ whole genome shotgun (WGS) entry which is preliminary data.</text>
</comment>
<proteinExistence type="predicted"/>
<name>A0A6V8MJF2_9BACT</name>
<gene>
    <name evidence="2" type="ORF">GMST_24120</name>
</gene>
<dbReference type="InterPro" id="IPR036869">
    <property type="entry name" value="J_dom_sf"/>
</dbReference>
<dbReference type="EMBL" id="BLXX01000006">
    <property type="protein sequence ID" value="GFO60087.1"/>
    <property type="molecule type" value="Genomic_DNA"/>
</dbReference>
<dbReference type="AlphaFoldDB" id="A0A6V8MJF2"/>
<dbReference type="SUPFAM" id="SSF52047">
    <property type="entry name" value="RNI-like"/>
    <property type="match status" value="1"/>
</dbReference>
<evidence type="ECO:0008006" key="4">
    <source>
        <dbReference type="Google" id="ProtNLM"/>
    </source>
</evidence>
<evidence type="ECO:0000313" key="2">
    <source>
        <dbReference type="EMBL" id="GFO60087.1"/>
    </source>
</evidence>
<dbReference type="RefSeq" id="WP_183354896.1">
    <property type="nucleotide sequence ID" value="NZ_BLXX01000006.1"/>
</dbReference>
<evidence type="ECO:0000256" key="1">
    <source>
        <dbReference type="SAM" id="MobiDB-lite"/>
    </source>
</evidence>
<dbReference type="Gene3D" id="3.80.10.10">
    <property type="entry name" value="Ribonuclease Inhibitor"/>
    <property type="match status" value="1"/>
</dbReference>
<feature type="region of interest" description="Disordered" evidence="1">
    <location>
        <begin position="70"/>
        <end position="108"/>
    </location>
</feature>
<sequence>MRAGNQQRLPEEIELDLKQDALAALQAEHGAARAELQKLRGEITRFEGEYEKTVGRRIAELERIEGEIAQLTGSQSEVGRDAGETRGAGAGNASQSEEESEREDLAADPVHLRRFEDLEIKALYREVAKAIHPDLVGSGADENQRHELMAKANRAYASQDRHTLEEILRNWRPAVAKPRQEPLDLAHQLVQVIRQIAQEREDIAATRATVQDLKGSYVYRFKLRVEASLAQGMDLLGEMTAAAEMNIARAKKRLALLRGEQAQVPVAAPEKAVREICFPTDRFEGTLYLRERNSFNFSQWRKIGPAHGCLKIGADQAVRLDVKADEAVEIGRIRNLKPDDLHSLFLYEVADRDLESIMHLTGLEELYLSGQGLTDAALRGLNKLTNLKRLYLYQTVITDHGLAHLERLPSLKGLTCSGNSITEKGLATFQKAIPGVKTVSFPWRYNK</sequence>
<protein>
    <recommendedName>
        <fullName evidence="4">J domain-containing protein</fullName>
    </recommendedName>
</protein>
<evidence type="ECO:0000313" key="3">
    <source>
        <dbReference type="Proteomes" id="UP000556026"/>
    </source>
</evidence>
<organism evidence="2 3">
    <name type="scientific">Geomonas silvestris</name>
    <dbReference type="NCBI Taxonomy" id="2740184"/>
    <lineage>
        <taxon>Bacteria</taxon>
        <taxon>Pseudomonadati</taxon>
        <taxon>Thermodesulfobacteriota</taxon>
        <taxon>Desulfuromonadia</taxon>
        <taxon>Geobacterales</taxon>
        <taxon>Geobacteraceae</taxon>
        <taxon>Geomonas</taxon>
    </lineage>
</organism>
<keyword evidence="3" id="KW-1185">Reference proteome</keyword>